<dbReference type="InterPro" id="IPR050772">
    <property type="entry name" value="Hydratase-Decarb/MhpD_sf"/>
</dbReference>
<organism evidence="1 2">
    <name type="scientific">Nitrospirillum amazonense</name>
    <dbReference type="NCBI Taxonomy" id="28077"/>
    <lineage>
        <taxon>Bacteria</taxon>
        <taxon>Pseudomonadati</taxon>
        <taxon>Pseudomonadota</taxon>
        <taxon>Alphaproteobacteria</taxon>
        <taxon>Rhodospirillales</taxon>
        <taxon>Azospirillaceae</taxon>
        <taxon>Nitrospirillum</taxon>
    </lineage>
</organism>
<name>A0A560K9B1_9PROT</name>
<dbReference type="Proteomes" id="UP000320516">
    <property type="component" value="Unassembled WGS sequence"/>
</dbReference>
<accession>A0A560K9B1</accession>
<evidence type="ECO:0000313" key="1">
    <source>
        <dbReference type="EMBL" id="TWB79905.1"/>
    </source>
</evidence>
<dbReference type="GO" id="GO:0005737">
    <property type="term" value="C:cytoplasm"/>
    <property type="evidence" value="ECO:0007669"/>
    <property type="project" value="TreeGrafter"/>
</dbReference>
<protein>
    <submittedName>
        <fullName evidence="1">2-keto-4-pentenoate hydratase</fullName>
    </submittedName>
</protein>
<gene>
    <name evidence="1" type="ORF">FBZ87_102327</name>
</gene>
<comment type="caution">
    <text evidence="1">The sequence shown here is derived from an EMBL/GenBank/DDBJ whole genome shotgun (WGS) entry which is preliminary data.</text>
</comment>
<dbReference type="AlphaFoldDB" id="A0A560K9B1"/>
<dbReference type="PANTHER" id="PTHR30143:SF0">
    <property type="entry name" value="2-KETO-4-PENTENOATE HYDRATASE"/>
    <property type="match status" value="1"/>
</dbReference>
<dbReference type="SUPFAM" id="SSF56529">
    <property type="entry name" value="FAH"/>
    <property type="match status" value="1"/>
</dbReference>
<sequence length="281" mass="28807">MTADYSPTDAAAAFVAARRAARFLPGYPGPAPIDLAQGYAAQEVAIGLWPDRIAGWKIGRIPPDWEETLGEPRLAGPIFARNVWRVESGAVTPFPTFVGGFAAVEAEYVFRLGADAPAGKAAWTEDEAADLVAALHIGIEPAGSPLATINDLGPPVVVSDFGNNAGLILGPEIADWRARGWDSMRCETVIDGVRVGVGGAPSIPGGPLSALRFLASHLAARGRPLKSGDLVSTGATTGIHDIVAGQTAKVDFGPDGVLHCRAVPATPLGGPPDGATTPPGS</sequence>
<dbReference type="EMBL" id="VITV01000002">
    <property type="protein sequence ID" value="TWB79905.1"/>
    <property type="molecule type" value="Genomic_DNA"/>
</dbReference>
<dbReference type="GO" id="GO:0008684">
    <property type="term" value="F:2-oxopent-4-enoate hydratase activity"/>
    <property type="evidence" value="ECO:0007669"/>
    <property type="project" value="TreeGrafter"/>
</dbReference>
<proteinExistence type="predicted"/>
<reference evidence="1 2" key="1">
    <citation type="submission" date="2019-06" db="EMBL/GenBank/DDBJ databases">
        <title>Genomic Encyclopedia of Type Strains, Phase IV (KMG-V): Genome sequencing to study the core and pangenomes of soil and plant-associated prokaryotes.</title>
        <authorList>
            <person name="Whitman W."/>
        </authorList>
    </citation>
    <scope>NUCLEOTIDE SEQUENCE [LARGE SCALE GENOMIC DNA]</scope>
    <source>
        <strain evidence="1 2">BR 12005</strain>
    </source>
</reference>
<dbReference type="Gene3D" id="3.90.850.10">
    <property type="entry name" value="Fumarylacetoacetase-like, C-terminal domain"/>
    <property type="match status" value="1"/>
</dbReference>
<evidence type="ECO:0000313" key="2">
    <source>
        <dbReference type="Proteomes" id="UP000320516"/>
    </source>
</evidence>
<dbReference type="RefSeq" id="WP_145609361.1">
    <property type="nucleotide sequence ID" value="NZ_JARPAF010000002.1"/>
</dbReference>
<dbReference type="InterPro" id="IPR036663">
    <property type="entry name" value="Fumarylacetoacetase_C_sf"/>
</dbReference>
<dbReference type="PANTHER" id="PTHR30143">
    <property type="entry name" value="ACID HYDRATASE"/>
    <property type="match status" value="1"/>
</dbReference>